<name>A0A7W7C7U1_9PSEU</name>
<reference evidence="2 3" key="1">
    <citation type="submission" date="2020-08" db="EMBL/GenBank/DDBJ databases">
        <title>Sequencing the genomes of 1000 actinobacteria strains.</title>
        <authorList>
            <person name="Klenk H.-P."/>
        </authorList>
    </citation>
    <scope>NUCLEOTIDE SEQUENCE [LARGE SCALE GENOMIC DNA]</scope>
    <source>
        <strain evidence="2 3">DSM 44230</strain>
    </source>
</reference>
<proteinExistence type="predicted"/>
<dbReference type="EMBL" id="JACHMH010000001">
    <property type="protein sequence ID" value="MBB4676137.1"/>
    <property type="molecule type" value="Genomic_DNA"/>
</dbReference>
<comment type="caution">
    <text evidence="2">The sequence shown here is derived from an EMBL/GenBank/DDBJ whole genome shotgun (WGS) entry which is preliminary data.</text>
</comment>
<gene>
    <name evidence="2" type="ORF">HNR67_002255</name>
</gene>
<feature type="chain" id="PRO_5039577220" evidence="1">
    <location>
        <begin position="29"/>
        <end position="168"/>
    </location>
</feature>
<feature type="signal peptide" evidence="1">
    <location>
        <begin position="1"/>
        <end position="28"/>
    </location>
</feature>
<organism evidence="2 3">
    <name type="scientific">Crossiella cryophila</name>
    <dbReference type="NCBI Taxonomy" id="43355"/>
    <lineage>
        <taxon>Bacteria</taxon>
        <taxon>Bacillati</taxon>
        <taxon>Actinomycetota</taxon>
        <taxon>Actinomycetes</taxon>
        <taxon>Pseudonocardiales</taxon>
        <taxon>Pseudonocardiaceae</taxon>
        <taxon>Crossiella</taxon>
    </lineage>
</organism>
<keyword evidence="3" id="KW-1185">Reference proteome</keyword>
<dbReference type="AlphaFoldDB" id="A0A7W7C7U1"/>
<evidence type="ECO:0000313" key="3">
    <source>
        <dbReference type="Proteomes" id="UP000533598"/>
    </source>
</evidence>
<dbReference type="RefSeq" id="WP_185002000.1">
    <property type="nucleotide sequence ID" value="NZ_BAAAUI010000016.1"/>
</dbReference>
<accession>A0A7W7C7U1</accession>
<sequence length="168" mass="17534">MFRRTLRTMAAVTAIGTAAMLVPATVSAAAEGSAPSSAQDVIGPPIGVWDGKISFPDGAVDIKLSFRLNGTLCLIAPPPDPGGGIEGSGRWRLTDPNSFNFNGRERYFDGSGATTGSLTFDMNADYQGLTNFVADGSATLFDAQGNNLGTIPTTSRFKRISLVPANCQ</sequence>
<evidence type="ECO:0000256" key="1">
    <source>
        <dbReference type="SAM" id="SignalP"/>
    </source>
</evidence>
<evidence type="ECO:0000313" key="2">
    <source>
        <dbReference type="EMBL" id="MBB4676137.1"/>
    </source>
</evidence>
<keyword evidence="1" id="KW-0732">Signal</keyword>
<dbReference type="Proteomes" id="UP000533598">
    <property type="component" value="Unassembled WGS sequence"/>
</dbReference>
<protein>
    <submittedName>
        <fullName evidence="2">Uncharacterized protein</fullName>
    </submittedName>
</protein>